<dbReference type="EMBL" id="DXFH01000027">
    <property type="protein sequence ID" value="HIX36093.1"/>
    <property type="molecule type" value="Genomic_DNA"/>
</dbReference>
<name>A0A9D2AKS6_9LACO</name>
<evidence type="ECO:0000256" key="8">
    <source>
        <dbReference type="ARBA" id="ARBA00022777"/>
    </source>
</evidence>
<keyword evidence="11" id="KW-0511">Multifunctional enzyme</keyword>
<keyword evidence="7 14" id="KW-0547">Nucleotide-binding</keyword>
<dbReference type="SMART" id="SM00904">
    <property type="entry name" value="Flavokinase"/>
    <property type="match status" value="1"/>
</dbReference>
<gene>
    <name evidence="16" type="primary">ribF</name>
    <name evidence="16" type="ORF">H9856_06885</name>
</gene>
<dbReference type="GO" id="GO:0009231">
    <property type="term" value="P:riboflavin biosynthetic process"/>
    <property type="evidence" value="ECO:0007669"/>
    <property type="project" value="InterPro"/>
</dbReference>
<keyword evidence="5 14" id="KW-0808">Transferase</keyword>
<reference evidence="16" key="1">
    <citation type="journal article" date="2021" name="PeerJ">
        <title>Extensive microbial diversity within the chicken gut microbiome revealed by metagenomics and culture.</title>
        <authorList>
            <person name="Gilroy R."/>
            <person name="Ravi A."/>
            <person name="Getino M."/>
            <person name="Pursley I."/>
            <person name="Horton D.L."/>
            <person name="Alikhan N.F."/>
            <person name="Baker D."/>
            <person name="Gharbi K."/>
            <person name="Hall N."/>
            <person name="Watson M."/>
            <person name="Adriaenssens E.M."/>
            <person name="Foster-Nyarko E."/>
            <person name="Jarju S."/>
            <person name="Secka A."/>
            <person name="Antonio M."/>
            <person name="Oren A."/>
            <person name="Chaudhuri R.R."/>
            <person name="La Ragione R."/>
            <person name="Hildebrand F."/>
            <person name="Pallen M.J."/>
        </authorList>
    </citation>
    <scope>NUCLEOTIDE SEQUENCE</scope>
    <source>
        <strain evidence="16">ChiSxjej3B15-572</strain>
    </source>
</reference>
<evidence type="ECO:0000256" key="3">
    <source>
        <dbReference type="ARBA" id="ARBA00022630"/>
    </source>
</evidence>
<evidence type="ECO:0000256" key="13">
    <source>
        <dbReference type="ARBA" id="ARBA00049494"/>
    </source>
</evidence>
<dbReference type="InterPro" id="IPR023465">
    <property type="entry name" value="Riboflavin_kinase_dom_sf"/>
</dbReference>
<dbReference type="SUPFAM" id="SSF52374">
    <property type="entry name" value="Nucleotidylyl transferase"/>
    <property type="match status" value="1"/>
</dbReference>
<dbReference type="GO" id="GO:0003919">
    <property type="term" value="F:FMN adenylyltransferase activity"/>
    <property type="evidence" value="ECO:0007669"/>
    <property type="project" value="UniProtKB-UniRule"/>
</dbReference>
<keyword evidence="4 14" id="KW-0288">FMN</keyword>
<dbReference type="CDD" id="cd02064">
    <property type="entry name" value="FAD_synthetase_N"/>
    <property type="match status" value="1"/>
</dbReference>
<dbReference type="AlphaFoldDB" id="A0A9D2AKS6"/>
<dbReference type="EC" id="2.7.7.2" evidence="14"/>
<comment type="pathway">
    <text evidence="1 14">Cofactor biosynthesis; FAD biosynthesis; FAD from FMN: step 1/1.</text>
</comment>
<accession>A0A9D2AKS6</accession>
<dbReference type="GO" id="GO:0008531">
    <property type="term" value="F:riboflavin kinase activity"/>
    <property type="evidence" value="ECO:0007669"/>
    <property type="project" value="UniProtKB-UniRule"/>
</dbReference>
<sequence>MKVITLEYPVDPAKIPTGQCVLAMGFFDGVHRGHQAVIMRAKQIAQQRNLPLTVLTYNQSPAIVFRQFKNGVHYLSTLDRKIDLMKQLGVTLLYVMSFTSHLAKLSPQKFIDEVIVNLHPAVTVAGFDHTYGPKNAGMAQLPEYAHGRFQVEVVEKLSDQDEDKVASTKIRQLLDDGHVDQANQLLGYRYCTTGTIVHGLARGRTLGFPTANVSWQVDQRIPAVGVYAVQFLVNHHWYNGMASVGYNETFGDHNQKTIEVYLFGFNDEIYGEQVTVRWVKEVRGQVKFQSTAELVQQLKQDQIVCTQILTNLKDLHNQLVH</sequence>
<dbReference type="GO" id="GO:0006747">
    <property type="term" value="P:FAD biosynthetic process"/>
    <property type="evidence" value="ECO:0007669"/>
    <property type="project" value="UniProtKB-UniRule"/>
</dbReference>
<dbReference type="GO" id="GO:0009398">
    <property type="term" value="P:FMN biosynthetic process"/>
    <property type="evidence" value="ECO:0007669"/>
    <property type="project" value="UniProtKB-UniRule"/>
</dbReference>
<dbReference type="FunFam" id="3.40.50.620:FF:000021">
    <property type="entry name" value="Riboflavin biosynthesis protein"/>
    <property type="match status" value="1"/>
</dbReference>
<evidence type="ECO:0000256" key="11">
    <source>
        <dbReference type="ARBA" id="ARBA00023268"/>
    </source>
</evidence>
<keyword evidence="9 14" id="KW-0274">FAD</keyword>
<comment type="catalytic activity">
    <reaction evidence="12 14">
        <text>riboflavin + ATP = FMN + ADP + H(+)</text>
        <dbReference type="Rhea" id="RHEA:14357"/>
        <dbReference type="ChEBI" id="CHEBI:15378"/>
        <dbReference type="ChEBI" id="CHEBI:30616"/>
        <dbReference type="ChEBI" id="CHEBI:57986"/>
        <dbReference type="ChEBI" id="CHEBI:58210"/>
        <dbReference type="ChEBI" id="CHEBI:456216"/>
        <dbReference type="EC" id="2.7.1.26"/>
    </reaction>
</comment>
<keyword evidence="10 14" id="KW-0067">ATP-binding</keyword>
<evidence type="ECO:0000256" key="6">
    <source>
        <dbReference type="ARBA" id="ARBA00022695"/>
    </source>
</evidence>
<dbReference type="Gene3D" id="3.40.50.620">
    <property type="entry name" value="HUPs"/>
    <property type="match status" value="1"/>
</dbReference>
<dbReference type="Proteomes" id="UP000824231">
    <property type="component" value="Unassembled WGS sequence"/>
</dbReference>
<dbReference type="Gene3D" id="2.40.30.30">
    <property type="entry name" value="Riboflavin kinase-like"/>
    <property type="match status" value="1"/>
</dbReference>
<dbReference type="InterPro" id="IPR015865">
    <property type="entry name" value="Riboflavin_kinase_bac/euk"/>
</dbReference>
<proteinExistence type="inferred from homology"/>
<evidence type="ECO:0000259" key="15">
    <source>
        <dbReference type="SMART" id="SM00904"/>
    </source>
</evidence>
<keyword evidence="3 14" id="KW-0285">Flavoprotein</keyword>
<dbReference type="InterPro" id="IPR014729">
    <property type="entry name" value="Rossmann-like_a/b/a_fold"/>
</dbReference>
<dbReference type="InterPro" id="IPR015864">
    <property type="entry name" value="FAD_synthase"/>
</dbReference>
<dbReference type="PANTHER" id="PTHR22749:SF6">
    <property type="entry name" value="RIBOFLAVIN KINASE"/>
    <property type="match status" value="1"/>
</dbReference>
<dbReference type="SUPFAM" id="SSF82114">
    <property type="entry name" value="Riboflavin kinase-like"/>
    <property type="match status" value="1"/>
</dbReference>
<dbReference type="Pfam" id="PF01687">
    <property type="entry name" value="Flavokinase"/>
    <property type="match status" value="1"/>
</dbReference>
<keyword evidence="6 14" id="KW-0548">Nucleotidyltransferase</keyword>
<evidence type="ECO:0000256" key="5">
    <source>
        <dbReference type="ARBA" id="ARBA00022679"/>
    </source>
</evidence>
<comment type="caution">
    <text evidence="16">The sequence shown here is derived from an EMBL/GenBank/DDBJ whole genome shotgun (WGS) entry which is preliminary data.</text>
</comment>
<evidence type="ECO:0000256" key="2">
    <source>
        <dbReference type="ARBA" id="ARBA00005201"/>
    </source>
</evidence>
<evidence type="ECO:0000313" key="17">
    <source>
        <dbReference type="Proteomes" id="UP000824231"/>
    </source>
</evidence>
<dbReference type="NCBIfam" id="TIGR00083">
    <property type="entry name" value="ribF"/>
    <property type="match status" value="1"/>
</dbReference>
<evidence type="ECO:0000256" key="9">
    <source>
        <dbReference type="ARBA" id="ARBA00022827"/>
    </source>
</evidence>
<dbReference type="InterPro" id="IPR002606">
    <property type="entry name" value="Riboflavin_kinase_bac"/>
</dbReference>
<evidence type="ECO:0000256" key="1">
    <source>
        <dbReference type="ARBA" id="ARBA00004726"/>
    </source>
</evidence>
<protein>
    <recommendedName>
        <fullName evidence="14">Riboflavin biosynthesis protein</fullName>
    </recommendedName>
    <domain>
        <recommendedName>
            <fullName evidence="14">Riboflavin kinase</fullName>
            <ecNumber evidence="14">2.7.1.26</ecNumber>
        </recommendedName>
        <alternativeName>
            <fullName evidence="14">Flavokinase</fullName>
        </alternativeName>
    </domain>
    <domain>
        <recommendedName>
            <fullName evidence="14">FMN adenylyltransferase</fullName>
            <ecNumber evidence="14">2.7.7.2</ecNumber>
        </recommendedName>
        <alternativeName>
            <fullName evidence="14">FAD pyrophosphorylase</fullName>
        </alternativeName>
        <alternativeName>
            <fullName evidence="14">FAD synthase</fullName>
        </alternativeName>
    </domain>
</protein>
<comment type="similarity">
    <text evidence="14">Belongs to the ribF family.</text>
</comment>
<evidence type="ECO:0000256" key="14">
    <source>
        <dbReference type="PIRNR" id="PIRNR004491"/>
    </source>
</evidence>
<comment type="catalytic activity">
    <reaction evidence="13 14">
        <text>FMN + ATP + H(+) = FAD + diphosphate</text>
        <dbReference type="Rhea" id="RHEA:17237"/>
        <dbReference type="ChEBI" id="CHEBI:15378"/>
        <dbReference type="ChEBI" id="CHEBI:30616"/>
        <dbReference type="ChEBI" id="CHEBI:33019"/>
        <dbReference type="ChEBI" id="CHEBI:57692"/>
        <dbReference type="ChEBI" id="CHEBI:58210"/>
        <dbReference type="EC" id="2.7.7.2"/>
    </reaction>
</comment>
<dbReference type="PIRSF" id="PIRSF004491">
    <property type="entry name" value="FAD_Synth"/>
    <property type="match status" value="1"/>
</dbReference>
<organism evidence="16 17">
    <name type="scientific">Candidatus Limosilactobacillus merdigallinarum</name>
    <dbReference type="NCBI Taxonomy" id="2838652"/>
    <lineage>
        <taxon>Bacteria</taxon>
        <taxon>Bacillati</taxon>
        <taxon>Bacillota</taxon>
        <taxon>Bacilli</taxon>
        <taxon>Lactobacillales</taxon>
        <taxon>Lactobacillaceae</taxon>
        <taxon>Limosilactobacillus</taxon>
    </lineage>
</organism>
<dbReference type="EC" id="2.7.1.26" evidence="14"/>
<dbReference type="InterPro" id="IPR023468">
    <property type="entry name" value="Riboflavin_kinase"/>
</dbReference>
<feature type="domain" description="Riboflavin kinase" evidence="15">
    <location>
        <begin position="185"/>
        <end position="310"/>
    </location>
</feature>
<evidence type="ECO:0000313" key="16">
    <source>
        <dbReference type="EMBL" id="HIX36093.1"/>
    </source>
</evidence>
<evidence type="ECO:0000256" key="12">
    <source>
        <dbReference type="ARBA" id="ARBA00047880"/>
    </source>
</evidence>
<dbReference type="PANTHER" id="PTHR22749">
    <property type="entry name" value="RIBOFLAVIN KINASE/FMN ADENYLYLTRANSFERASE"/>
    <property type="match status" value="1"/>
</dbReference>
<reference evidence="16" key="2">
    <citation type="submission" date="2021-04" db="EMBL/GenBank/DDBJ databases">
        <authorList>
            <person name="Gilroy R."/>
        </authorList>
    </citation>
    <scope>NUCLEOTIDE SEQUENCE</scope>
    <source>
        <strain evidence="16">ChiSxjej3B15-572</strain>
    </source>
</reference>
<keyword evidence="8 14" id="KW-0418">Kinase</keyword>
<dbReference type="Pfam" id="PF06574">
    <property type="entry name" value="FAD_syn"/>
    <property type="match status" value="1"/>
</dbReference>
<dbReference type="GO" id="GO:0005524">
    <property type="term" value="F:ATP binding"/>
    <property type="evidence" value="ECO:0007669"/>
    <property type="project" value="UniProtKB-UniRule"/>
</dbReference>
<evidence type="ECO:0000256" key="4">
    <source>
        <dbReference type="ARBA" id="ARBA00022643"/>
    </source>
</evidence>
<evidence type="ECO:0000256" key="10">
    <source>
        <dbReference type="ARBA" id="ARBA00022840"/>
    </source>
</evidence>
<evidence type="ECO:0000256" key="7">
    <source>
        <dbReference type="ARBA" id="ARBA00022741"/>
    </source>
</evidence>
<comment type="pathway">
    <text evidence="2 14">Cofactor biosynthesis; FMN biosynthesis; FMN from riboflavin (ATP route): step 1/1.</text>
</comment>